<reference evidence="1 2" key="1">
    <citation type="submission" date="2022-03" db="EMBL/GenBank/DDBJ databases">
        <title>Draft genome sequence of Furfurilactobacillus curtus JCM 31185.</title>
        <authorList>
            <person name="Suzuki S."/>
            <person name="Endo A."/>
            <person name="Kajikawa A."/>
        </authorList>
    </citation>
    <scope>NUCLEOTIDE SEQUENCE [LARGE SCALE GENOMIC DNA]</scope>
    <source>
        <strain evidence="1 2">JCM 31185</strain>
    </source>
</reference>
<name>A0ABQ5JP47_9LACO</name>
<accession>A0ABQ5JP47</accession>
<dbReference type="Pfam" id="PF01161">
    <property type="entry name" value="PBP"/>
    <property type="match status" value="1"/>
</dbReference>
<dbReference type="NCBIfam" id="TIGR00481">
    <property type="entry name" value="YbhB/YbcL family Raf kinase inhibitor-like protein"/>
    <property type="match status" value="1"/>
</dbReference>
<dbReference type="EMBL" id="BQXO01000001">
    <property type="protein sequence ID" value="GKT04886.1"/>
    <property type="molecule type" value="Genomic_DNA"/>
</dbReference>
<evidence type="ECO:0000313" key="2">
    <source>
        <dbReference type="Proteomes" id="UP001628078"/>
    </source>
</evidence>
<comment type="caution">
    <text evidence="1">The sequence shown here is derived from an EMBL/GenBank/DDBJ whole genome shotgun (WGS) entry which is preliminary data.</text>
</comment>
<dbReference type="InterPro" id="IPR008914">
    <property type="entry name" value="PEBP"/>
</dbReference>
<dbReference type="Proteomes" id="UP001628078">
    <property type="component" value="Unassembled WGS sequence"/>
</dbReference>
<dbReference type="InterPro" id="IPR036610">
    <property type="entry name" value="PEBP-like_sf"/>
</dbReference>
<protein>
    <recommendedName>
        <fullName evidence="3">YbhB/YbcL family Raf kinase inhibitor-like protein</fullName>
    </recommendedName>
</protein>
<sequence>MKLEIPLENGLLADRYGKYAAPDELYQGHATISFPLHFLDVPKQAVSLAWVVIDDDAIPVVGFTFIHWTGANLSVEQASLPEDASRHADGRFVQGKNSTAGRLIHETDPMITQRYTGPTPPDKDHEYKVLGYALDEQLPLSDGYWLNEFYRVIEGHIVATASTTFISRA</sequence>
<dbReference type="RefSeq" id="WP_407882151.1">
    <property type="nucleotide sequence ID" value="NZ_BQXO01000001.1"/>
</dbReference>
<dbReference type="CDD" id="cd00865">
    <property type="entry name" value="PEBP_bact_arch"/>
    <property type="match status" value="1"/>
</dbReference>
<organism evidence="1 2">
    <name type="scientific">Furfurilactobacillus curtus</name>
    <dbReference type="NCBI Taxonomy" id="1746200"/>
    <lineage>
        <taxon>Bacteria</taxon>
        <taxon>Bacillati</taxon>
        <taxon>Bacillota</taxon>
        <taxon>Bacilli</taxon>
        <taxon>Lactobacillales</taxon>
        <taxon>Lactobacillaceae</taxon>
        <taxon>Furfurilactobacillus</taxon>
    </lineage>
</organism>
<dbReference type="SUPFAM" id="SSF49777">
    <property type="entry name" value="PEBP-like"/>
    <property type="match status" value="1"/>
</dbReference>
<evidence type="ECO:0008006" key="3">
    <source>
        <dbReference type="Google" id="ProtNLM"/>
    </source>
</evidence>
<dbReference type="Gene3D" id="3.90.280.10">
    <property type="entry name" value="PEBP-like"/>
    <property type="match status" value="1"/>
</dbReference>
<proteinExistence type="predicted"/>
<evidence type="ECO:0000313" key="1">
    <source>
        <dbReference type="EMBL" id="GKT04886.1"/>
    </source>
</evidence>
<dbReference type="InterPro" id="IPR005247">
    <property type="entry name" value="YbhB_YbcL/LppC-like"/>
</dbReference>
<gene>
    <name evidence="1" type="ORF">JCM31185_01750</name>
</gene>
<keyword evidence="2" id="KW-1185">Reference proteome</keyword>